<dbReference type="InterPro" id="IPR046529">
    <property type="entry name" value="DUF6594"/>
</dbReference>
<keyword evidence="5" id="KW-1185">Reference proteome</keyword>
<dbReference type="Pfam" id="PF20237">
    <property type="entry name" value="DUF6594"/>
    <property type="match status" value="1"/>
</dbReference>
<name>A0A6G1L9K3_9PEZI</name>
<accession>A0A6G1L9K3</accession>
<feature type="transmembrane region" description="Helical" evidence="2">
    <location>
        <begin position="673"/>
        <end position="694"/>
    </location>
</feature>
<feature type="region of interest" description="Disordered" evidence="1">
    <location>
        <begin position="539"/>
        <end position="558"/>
    </location>
</feature>
<feature type="compositionally biased region" description="Low complexity" evidence="1">
    <location>
        <begin position="287"/>
        <end position="301"/>
    </location>
</feature>
<feature type="compositionally biased region" description="Low complexity" evidence="1">
    <location>
        <begin position="317"/>
        <end position="331"/>
    </location>
</feature>
<proteinExistence type="predicted"/>
<feature type="region of interest" description="Disordered" evidence="1">
    <location>
        <begin position="1"/>
        <end position="165"/>
    </location>
</feature>
<dbReference type="EMBL" id="ML995833">
    <property type="protein sequence ID" value="KAF2769525.1"/>
    <property type="molecule type" value="Genomic_DNA"/>
</dbReference>
<feature type="compositionally biased region" description="Basic and acidic residues" evidence="1">
    <location>
        <begin position="543"/>
        <end position="554"/>
    </location>
</feature>
<feature type="compositionally biased region" description="Polar residues" evidence="1">
    <location>
        <begin position="35"/>
        <end position="46"/>
    </location>
</feature>
<evidence type="ECO:0000256" key="1">
    <source>
        <dbReference type="SAM" id="MobiDB-lite"/>
    </source>
</evidence>
<feature type="domain" description="DUF6594" evidence="3">
    <location>
        <begin position="484"/>
        <end position="712"/>
    </location>
</feature>
<dbReference type="OrthoDB" id="5416037at2759"/>
<feature type="compositionally biased region" description="Polar residues" evidence="1">
    <location>
        <begin position="194"/>
        <end position="219"/>
    </location>
</feature>
<evidence type="ECO:0000256" key="2">
    <source>
        <dbReference type="SAM" id="Phobius"/>
    </source>
</evidence>
<keyword evidence="2" id="KW-1133">Transmembrane helix</keyword>
<dbReference type="PANTHER" id="PTHR34502:SF6">
    <property type="entry name" value="DUF6594 DOMAIN-CONTAINING PROTEIN"/>
    <property type="match status" value="1"/>
</dbReference>
<feature type="compositionally biased region" description="Basic and acidic residues" evidence="1">
    <location>
        <begin position="129"/>
        <end position="143"/>
    </location>
</feature>
<keyword evidence="2" id="KW-0472">Membrane</keyword>
<feature type="compositionally biased region" description="Low complexity" evidence="1">
    <location>
        <begin position="260"/>
        <end position="277"/>
    </location>
</feature>
<evidence type="ECO:0000313" key="5">
    <source>
        <dbReference type="Proteomes" id="UP000799436"/>
    </source>
</evidence>
<feature type="compositionally biased region" description="Basic and acidic residues" evidence="1">
    <location>
        <begin position="77"/>
        <end position="89"/>
    </location>
</feature>
<evidence type="ECO:0000313" key="4">
    <source>
        <dbReference type="EMBL" id="KAF2769525.1"/>
    </source>
</evidence>
<feature type="region of interest" description="Disordered" evidence="1">
    <location>
        <begin position="342"/>
        <end position="392"/>
    </location>
</feature>
<feature type="compositionally biased region" description="Basic and acidic residues" evidence="1">
    <location>
        <begin position="51"/>
        <end position="60"/>
    </location>
</feature>
<feature type="transmembrane region" description="Helical" evidence="2">
    <location>
        <begin position="700"/>
        <end position="719"/>
    </location>
</feature>
<protein>
    <recommendedName>
        <fullName evidence="3">DUF6594 domain-containing protein</fullName>
    </recommendedName>
</protein>
<reference evidence="4" key="1">
    <citation type="journal article" date="2020" name="Stud. Mycol.">
        <title>101 Dothideomycetes genomes: a test case for predicting lifestyles and emergence of pathogens.</title>
        <authorList>
            <person name="Haridas S."/>
            <person name="Albert R."/>
            <person name="Binder M."/>
            <person name="Bloem J."/>
            <person name="Labutti K."/>
            <person name="Salamov A."/>
            <person name="Andreopoulos B."/>
            <person name="Baker S."/>
            <person name="Barry K."/>
            <person name="Bills G."/>
            <person name="Bluhm B."/>
            <person name="Cannon C."/>
            <person name="Castanera R."/>
            <person name="Culley D."/>
            <person name="Daum C."/>
            <person name="Ezra D."/>
            <person name="Gonzalez J."/>
            <person name="Henrissat B."/>
            <person name="Kuo A."/>
            <person name="Liang C."/>
            <person name="Lipzen A."/>
            <person name="Lutzoni F."/>
            <person name="Magnuson J."/>
            <person name="Mondo S."/>
            <person name="Nolan M."/>
            <person name="Ohm R."/>
            <person name="Pangilinan J."/>
            <person name="Park H.-J."/>
            <person name="Ramirez L."/>
            <person name="Alfaro M."/>
            <person name="Sun H."/>
            <person name="Tritt A."/>
            <person name="Yoshinaga Y."/>
            <person name="Zwiers L.-H."/>
            <person name="Turgeon B."/>
            <person name="Goodwin S."/>
            <person name="Spatafora J."/>
            <person name="Crous P."/>
            <person name="Grigoriev I."/>
        </authorList>
    </citation>
    <scope>NUCLEOTIDE SEQUENCE</scope>
    <source>
        <strain evidence="4">CBS 116005</strain>
    </source>
</reference>
<dbReference type="Proteomes" id="UP000799436">
    <property type="component" value="Unassembled WGS sequence"/>
</dbReference>
<dbReference type="PANTHER" id="PTHR34502">
    <property type="entry name" value="DUF6594 DOMAIN-CONTAINING PROTEIN-RELATED"/>
    <property type="match status" value="1"/>
</dbReference>
<organism evidence="4 5">
    <name type="scientific">Teratosphaeria nubilosa</name>
    <dbReference type="NCBI Taxonomy" id="161662"/>
    <lineage>
        <taxon>Eukaryota</taxon>
        <taxon>Fungi</taxon>
        <taxon>Dikarya</taxon>
        <taxon>Ascomycota</taxon>
        <taxon>Pezizomycotina</taxon>
        <taxon>Dothideomycetes</taxon>
        <taxon>Dothideomycetidae</taxon>
        <taxon>Mycosphaerellales</taxon>
        <taxon>Teratosphaeriaceae</taxon>
        <taxon>Teratosphaeria</taxon>
    </lineage>
</organism>
<sequence length="724" mass="80209">MDADVHRAIEQPASTEGAAPVPPTLAVSRAVDDIANTQRSRTLATQRRTKTAKEHGRTCSEDWTDEDESPPRRTKSDKKASSRRSERQSRSGGGSRVETSSSHGDFGRYFPRLSRILEGSDSQSSSRPSTKDPETRRRGVEATRRRHRDRNESGSVYRRPVRYKTGAVQRRSDSLFKINPSLLSVLTSLTNNSDRSSGSNSTITQQTYDRRGSNTSRTPTGRPRQSELGARSMVSVAPQSPNVFDYMISPQPRREHDMQSIMSSASSPSVSSHYEPSVAGWSEAPDTPSSRSSFPSPTSTRNASVNELRRKFDPQYASLASHSGSESPESSVRLARRTPSVKNALEDDEGRASGLSASSLSDHDSHQRWSSMSSHSSQRSAGHVKRQEERMRQHVACTNKAQHSLYVNPVYDQHRSSSEHSAHSAPPDQASFAHHMAMQHYQSSHSPGTSPTVMTQSMNGQIHQPVPPPVPDAPDLSQRTILGYEMLALELSTTQSPVQPLYRKFEYLNHRILLHLQDELGELEEQLRSIDEVIAQLDPACNDDPRTPASRRAEAYSQSEIHHRRTALLGRIFLKTEQYNKALAGYAAMLKDATPAAPNQVHEYRSWMDKHTPIHEYETRFLHHASDLVRPGQSENPRPVPPTANHAVLAYLPAALMLPLLLFSIIPSFTGRLAVTSLIAIGAFIVAATTKIRAWLEAREWAACGAGYVLVMAAVAGLVPQHGW</sequence>
<feature type="region of interest" description="Disordered" evidence="1">
    <location>
        <begin position="189"/>
        <end position="306"/>
    </location>
</feature>
<gene>
    <name evidence="4" type="ORF">EJ03DRAFT_351260</name>
</gene>
<keyword evidence="2" id="KW-0812">Transmembrane</keyword>
<feature type="region of interest" description="Disordered" evidence="1">
    <location>
        <begin position="317"/>
        <end position="336"/>
    </location>
</feature>
<feature type="compositionally biased region" description="Low complexity" evidence="1">
    <location>
        <begin position="368"/>
        <end position="380"/>
    </location>
</feature>
<evidence type="ECO:0000259" key="3">
    <source>
        <dbReference type="Pfam" id="PF20237"/>
    </source>
</evidence>
<dbReference type="AlphaFoldDB" id="A0A6G1L9K3"/>